<organism evidence="2 3">
    <name type="scientific">Rhizophagus irregularis (strain DAOM 197198w)</name>
    <name type="common">Glomus intraradices</name>
    <dbReference type="NCBI Taxonomy" id="1432141"/>
    <lineage>
        <taxon>Eukaryota</taxon>
        <taxon>Fungi</taxon>
        <taxon>Fungi incertae sedis</taxon>
        <taxon>Mucoromycota</taxon>
        <taxon>Glomeromycotina</taxon>
        <taxon>Glomeromycetes</taxon>
        <taxon>Glomerales</taxon>
        <taxon>Glomeraceae</taxon>
        <taxon>Rhizophagus</taxon>
    </lineage>
</organism>
<feature type="compositionally biased region" description="Low complexity" evidence="1">
    <location>
        <begin position="28"/>
        <end position="44"/>
    </location>
</feature>
<feature type="region of interest" description="Disordered" evidence="1">
    <location>
        <begin position="1"/>
        <end position="44"/>
    </location>
</feature>
<gene>
    <name evidence="2" type="ORF">RirG_273860</name>
</gene>
<proteinExistence type="predicted"/>
<reference evidence="2 3" key="1">
    <citation type="submission" date="2014-02" db="EMBL/GenBank/DDBJ databases">
        <title>Single nucleus genome sequencing reveals high similarity among nuclei of an endomycorrhizal fungus.</title>
        <authorList>
            <person name="Lin K."/>
            <person name="Geurts R."/>
            <person name="Zhang Z."/>
            <person name="Limpens E."/>
            <person name="Saunders D.G."/>
            <person name="Mu D."/>
            <person name="Pang E."/>
            <person name="Cao H."/>
            <person name="Cha H."/>
            <person name="Lin T."/>
            <person name="Zhou Q."/>
            <person name="Shang Y."/>
            <person name="Li Y."/>
            <person name="Ivanov S."/>
            <person name="Sharma T."/>
            <person name="Velzen R.V."/>
            <person name="Ruijter N.D."/>
            <person name="Aanen D.K."/>
            <person name="Win J."/>
            <person name="Kamoun S."/>
            <person name="Bisseling T."/>
            <person name="Huang S."/>
        </authorList>
    </citation>
    <scope>NUCLEOTIDE SEQUENCE [LARGE SCALE GENOMIC DNA]</scope>
    <source>
        <strain evidence="3">DAOM197198w</strain>
    </source>
</reference>
<sequence length="105" mass="11795">MVRHDVDSILAQRTQSVSDEFDESDQHSVANNSEASSQSEGSDSVDYMCEMVAREIHQLTGKKIGEATIKSFYYGYSDSKYSTVKLISKWLDSKENISSLDNNTE</sequence>
<dbReference type="AlphaFoldDB" id="A0A015J5E5"/>
<evidence type="ECO:0000313" key="3">
    <source>
        <dbReference type="Proteomes" id="UP000022910"/>
    </source>
</evidence>
<dbReference type="HOGENOM" id="CLU_2238097_0_0_1"/>
<evidence type="ECO:0000256" key="1">
    <source>
        <dbReference type="SAM" id="MobiDB-lite"/>
    </source>
</evidence>
<evidence type="ECO:0000313" key="2">
    <source>
        <dbReference type="EMBL" id="EXX50124.1"/>
    </source>
</evidence>
<dbReference type="Proteomes" id="UP000022910">
    <property type="component" value="Unassembled WGS sequence"/>
</dbReference>
<name>A0A015J5E5_RHIIW</name>
<dbReference type="EMBL" id="JEMT01030207">
    <property type="protein sequence ID" value="EXX50124.1"/>
    <property type="molecule type" value="Genomic_DNA"/>
</dbReference>
<accession>A0A015J5E5</accession>
<protein>
    <submittedName>
        <fullName evidence="2">Uncharacterized protein</fullName>
    </submittedName>
</protein>
<keyword evidence="3" id="KW-1185">Reference proteome</keyword>
<comment type="caution">
    <text evidence="2">The sequence shown here is derived from an EMBL/GenBank/DDBJ whole genome shotgun (WGS) entry which is preliminary data.</text>
</comment>